<gene>
    <name evidence="1" type="ORF">OG549_22415</name>
</gene>
<dbReference type="AlphaFoldDB" id="A0AAU2V851"/>
<accession>A0AAU2V851</accession>
<dbReference type="EMBL" id="CP108318">
    <property type="protein sequence ID" value="WTW63181.1"/>
    <property type="molecule type" value="Genomic_DNA"/>
</dbReference>
<reference evidence="1" key="1">
    <citation type="submission" date="2022-10" db="EMBL/GenBank/DDBJ databases">
        <title>The complete genomes of actinobacterial strains from the NBC collection.</title>
        <authorList>
            <person name="Joergensen T.S."/>
            <person name="Alvarez Arevalo M."/>
            <person name="Sterndorff E.B."/>
            <person name="Faurdal D."/>
            <person name="Vuksanovic O."/>
            <person name="Mourched A.-S."/>
            <person name="Charusanti P."/>
            <person name="Shaw S."/>
            <person name="Blin K."/>
            <person name="Weber T."/>
        </authorList>
    </citation>
    <scope>NUCLEOTIDE SEQUENCE</scope>
    <source>
        <strain evidence="1">NBC_00003</strain>
    </source>
</reference>
<protein>
    <submittedName>
        <fullName evidence="1">Uncharacterized protein</fullName>
    </submittedName>
</protein>
<proteinExistence type="predicted"/>
<organism evidence="1">
    <name type="scientific">Streptomyces sp. NBC_00003</name>
    <dbReference type="NCBI Taxonomy" id="2903608"/>
    <lineage>
        <taxon>Bacteria</taxon>
        <taxon>Bacillati</taxon>
        <taxon>Actinomycetota</taxon>
        <taxon>Actinomycetes</taxon>
        <taxon>Kitasatosporales</taxon>
        <taxon>Streptomycetaceae</taxon>
        <taxon>Streptomyces</taxon>
    </lineage>
</organism>
<sequence>MFFDWDMEHERAIDSQDRLRLVYAQPQVEQEWSAQKRLAALILWRAAYDRDLLIDDVELSSIRSYYNPTLGPRLLHDGPSPAVATKPMDGGGPFSELLHQVAVILDPHAVLDTRKTQRVGPSTTVGYRVRELRSTPGWFEGDWKTDLTIARDYRESAWQKREDGSWQITPEDLQAAAQASPAEPAYDYPTVPIGPDGYRLWLQGAHHLVMVGTTLSAVANTLPRTADGYLGPLAMVLSGHAGACHSLSESANDIDRLWAAEPVQPRDLSYWDLSYVPDSLREQTEEIKTLIHELRVWLAVLAP</sequence>
<evidence type="ECO:0000313" key="1">
    <source>
        <dbReference type="EMBL" id="WTW63181.1"/>
    </source>
</evidence>
<name>A0AAU2V851_9ACTN</name>